<evidence type="ECO:0000313" key="3">
    <source>
        <dbReference type="Proteomes" id="UP000202440"/>
    </source>
</evidence>
<accession>A0A222FGK2</accession>
<keyword evidence="1" id="KW-0472">Membrane</keyword>
<feature type="transmembrane region" description="Helical" evidence="1">
    <location>
        <begin position="64"/>
        <end position="81"/>
    </location>
</feature>
<keyword evidence="1" id="KW-0812">Transmembrane</keyword>
<feature type="transmembrane region" description="Helical" evidence="1">
    <location>
        <begin position="41"/>
        <end position="58"/>
    </location>
</feature>
<dbReference type="InterPro" id="IPR008407">
    <property type="entry name" value="Brnchd-chn_aa_trnsp_AzlD"/>
</dbReference>
<dbReference type="OrthoDB" id="5324916at2"/>
<dbReference type="Proteomes" id="UP000202440">
    <property type="component" value="Chromosome"/>
</dbReference>
<sequence>MESFLQLMPVIAVLALATFATRVLPFVLLHKVADHPLLVHLGRYLPPMIMVLLVLYSFKTDVALSADFLPQLVCLLLVALLHLLFRQALLSIVGGTTLYMSLVHLGLA</sequence>
<keyword evidence="3" id="KW-1185">Reference proteome</keyword>
<dbReference type="AlphaFoldDB" id="A0A222FGK2"/>
<evidence type="ECO:0000313" key="2">
    <source>
        <dbReference type="EMBL" id="ASP37561.1"/>
    </source>
</evidence>
<organism evidence="2 3">
    <name type="scientific">Bacterioplanes sanyensis</name>
    <dbReference type="NCBI Taxonomy" id="1249553"/>
    <lineage>
        <taxon>Bacteria</taxon>
        <taxon>Pseudomonadati</taxon>
        <taxon>Pseudomonadota</taxon>
        <taxon>Gammaproteobacteria</taxon>
        <taxon>Oceanospirillales</taxon>
        <taxon>Oceanospirillaceae</taxon>
        <taxon>Bacterioplanes</taxon>
    </lineage>
</organism>
<proteinExistence type="predicted"/>
<reference evidence="2 3" key="1">
    <citation type="submission" date="2017-07" db="EMBL/GenBank/DDBJ databases">
        <title>Annotated genome sequence of Bacterioplanes sanyensis isolated from Red Sea.</title>
        <authorList>
            <person name="Rehman Z.U."/>
        </authorList>
    </citation>
    <scope>NUCLEOTIDE SEQUENCE [LARGE SCALE GENOMIC DNA]</scope>
    <source>
        <strain evidence="2 3">NV9</strain>
    </source>
</reference>
<feature type="transmembrane region" description="Helical" evidence="1">
    <location>
        <begin position="6"/>
        <end position="29"/>
    </location>
</feature>
<dbReference type="EMBL" id="CP022530">
    <property type="protein sequence ID" value="ASP37561.1"/>
    <property type="molecule type" value="Genomic_DNA"/>
</dbReference>
<keyword evidence="1" id="KW-1133">Transmembrane helix</keyword>
<name>A0A222FGK2_9GAMM</name>
<dbReference type="RefSeq" id="WP_094058779.1">
    <property type="nucleotide sequence ID" value="NZ_CP022530.1"/>
</dbReference>
<dbReference type="PIRSF" id="PIRSF003203">
    <property type="entry name" value="AzlD"/>
    <property type="match status" value="1"/>
</dbReference>
<protein>
    <submittedName>
        <fullName evidence="2">Branched-chain amino acid transporter</fullName>
    </submittedName>
</protein>
<dbReference type="KEGG" id="bsan:CHH28_02225"/>
<evidence type="ECO:0000256" key="1">
    <source>
        <dbReference type="SAM" id="Phobius"/>
    </source>
</evidence>
<gene>
    <name evidence="2" type="ORF">CHH28_02225</name>
</gene>
<dbReference type="Pfam" id="PF05437">
    <property type="entry name" value="AzlD"/>
    <property type="match status" value="1"/>
</dbReference>